<dbReference type="AlphaFoldDB" id="A0A285HIF7"/>
<evidence type="ECO:0000313" key="4">
    <source>
        <dbReference type="EMBL" id="SNY35505.1"/>
    </source>
</evidence>
<gene>
    <name evidence="4" type="ORF">SAMN05421748_104443</name>
</gene>
<dbReference type="InterPro" id="IPR050832">
    <property type="entry name" value="Bact_Acetyltransf"/>
</dbReference>
<keyword evidence="1 4" id="KW-0808">Transferase</keyword>
<dbReference type="Pfam" id="PF00583">
    <property type="entry name" value="Acetyltransf_1"/>
    <property type="match status" value="1"/>
</dbReference>
<evidence type="ECO:0000313" key="5">
    <source>
        <dbReference type="Proteomes" id="UP000219612"/>
    </source>
</evidence>
<reference evidence="4 5" key="1">
    <citation type="submission" date="2017-09" db="EMBL/GenBank/DDBJ databases">
        <authorList>
            <person name="Ehlers B."/>
            <person name="Leendertz F.H."/>
        </authorList>
    </citation>
    <scope>NUCLEOTIDE SEQUENCE [LARGE SCALE GENOMIC DNA]</scope>
    <source>
        <strain evidence="4 5">CGMCC 4.6857</strain>
    </source>
</reference>
<evidence type="ECO:0000259" key="3">
    <source>
        <dbReference type="PROSITE" id="PS51186"/>
    </source>
</evidence>
<dbReference type="InterPro" id="IPR000182">
    <property type="entry name" value="GNAT_dom"/>
</dbReference>
<sequence length="132" mass="14255">MIEARPALDPELAALVAAQQHELRSAAFTPDDDATYLVAIVDGRAVACAAWRPTLDPGIAELQRVYVRPAFRGRGIARQLIVWIEEETLAAGRSIIRLEAGPCSPAARALFQSSGYDQVDGAFVKRVVALVQ</sequence>
<feature type="domain" description="N-acetyltransferase" evidence="3">
    <location>
        <begin position="1"/>
        <end position="132"/>
    </location>
</feature>
<keyword evidence="2" id="KW-0012">Acyltransferase</keyword>
<dbReference type="GO" id="GO:0016747">
    <property type="term" value="F:acyltransferase activity, transferring groups other than amino-acyl groups"/>
    <property type="evidence" value="ECO:0007669"/>
    <property type="project" value="InterPro"/>
</dbReference>
<dbReference type="CDD" id="cd04301">
    <property type="entry name" value="NAT_SF"/>
    <property type="match status" value="1"/>
</dbReference>
<dbReference type="PANTHER" id="PTHR43877:SF2">
    <property type="entry name" value="AMINOALKYLPHOSPHONATE N-ACETYLTRANSFERASE-RELATED"/>
    <property type="match status" value="1"/>
</dbReference>
<name>A0A285HIF7_9ACTN</name>
<dbReference type="PROSITE" id="PS51186">
    <property type="entry name" value="GNAT"/>
    <property type="match status" value="1"/>
</dbReference>
<accession>A0A285HIF7</accession>
<dbReference type="PANTHER" id="PTHR43877">
    <property type="entry name" value="AMINOALKYLPHOSPHONATE N-ACETYLTRANSFERASE-RELATED-RELATED"/>
    <property type="match status" value="1"/>
</dbReference>
<dbReference type="SUPFAM" id="SSF55729">
    <property type="entry name" value="Acyl-CoA N-acyltransferases (Nat)"/>
    <property type="match status" value="1"/>
</dbReference>
<dbReference type="RefSeq" id="WP_245922985.1">
    <property type="nucleotide sequence ID" value="NZ_OBDY01000004.1"/>
</dbReference>
<evidence type="ECO:0000256" key="2">
    <source>
        <dbReference type="ARBA" id="ARBA00023315"/>
    </source>
</evidence>
<dbReference type="InterPro" id="IPR016181">
    <property type="entry name" value="Acyl_CoA_acyltransferase"/>
</dbReference>
<organism evidence="4 5">
    <name type="scientific">Paractinoplanes atraurantiacus</name>
    <dbReference type="NCBI Taxonomy" id="1036182"/>
    <lineage>
        <taxon>Bacteria</taxon>
        <taxon>Bacillati</taxon>
        <taxon>Actinomycetota</taxon>
        <taxon>Actinomycetes</taxon>
        <taxon>Micromonosporales</taxon>
        <taxon>Micromonosporaceae</taxon>
        <taxon>Paractinoplanes</taxon>
    </lineage>
</organism>
<dbReference type="Proteomes" id="UP000219612">
    <property type="component" value="Unassembled WGS sequence"/>
</dbReference>
<dbReference type="Gene3D" id="3.40.630.30">
    <property type="match status" value="1"/>
</dbReference>
<dbReference type="EMBL" id="OBDY01000004">
    <property type="protein sequence ID" value="SNY35505.1"/>
    <property type="molecule type" value="Genomic_DNA"/>
</dbReference>
<keyword evidence="5" id="KW-1185">Reference proteome</keyword>
<protein>
    <submittedName>
        <fullName evidence="4">Acetyltransferase (GNAT) family protein</fullName>
    </submittedName>
</protein>
<proteinExistence type="predicted"/>
<evidence type="ECO:0000256" key="1">
    <source>
        <dbReference type="ARBA" id="ARBA00022679"/>
    </source>
</evidence>